<evidence type="ECO:0000256" key="5">
    <source>
        <dbReference type="ARBA" id="ARBA00022989"/>
    </source>
</evidence>
<feature type="transmembrane region" description="Helical" evidence="7">
    <location>
        <begin position="12"/>
        <end position="32"/>
    </location>
</feature>
<comment type="caution">
    <text evidence="8">The sequence shown here is derived from an EMBL/GenBank/DDBJ whole genome shotgun (WGS) entry which is preliminary data.</text>
</comment>
<proteinExistence type="inferred from homology"/>
<keyword evidence="6 7" id="KW-0472">Membrane</keyword>
<dbReference type="AlphaFoldDB" id="A0A5R9J620"/>
<keyword evidence="5 7" id="KW-1133">Transmembrane helix</keyword>
<keyword evidence="3" id="KW-0813">Transport</keyword>
<comment type="subcellular location">
    <subcellularLocation>
        <location evidence="1">Membrane</location>
        <topology evidence="1">Multi-pass membrane protein</topology>
    </subcellularLocation>
</comment>
<evidence type="ECO:0000256" key="1">
    <source>
        <dbReference type="ARBA" id="ARBA00004141"/>
    </source>
</evidence>
<dbReference type="RefSeq" id="WP_138325138.1">
    <property type="nucleotide sequence ID" value="NZ_VCDI01000002.1"/>
</dbReference>
<feature type="transmembrane region" description="Helical" evidence="7">
    <location>
        <begin position="109"/>
        <end position="130"/>
    </location>
</feature>
<feature type="transmembrane region" description="Helical" evidence="7">
    <location>
        <begin position="266"/>
        <end position="291"/>
    </location>
</feature>
<feature type="transmembrane region" description="Helical" evidence="7">
    <location>
        <begin position="226"/>
        <end position="246"/>
    </location>
</feature>
<evidence type="ECO:0000256" key="3">
    <source>
        <dbReference type="ARBA" id="ARBA00022448"/>
    </source>
</evidence>
<protein>
    <submittedName>
        <fullName evidence="8">AmpG family muropeptide MFS transporter</fullName>
    </submittedName>
</protein>
<dbReference type="GO" id="GO:0016020">
    <property type="term" value="C:membrane"/>
    <property type="evidence" value="ECO:0007669"/>
    <property type="project" value="UniProtKB-SubCell"/>
</dbReference>
<reference evidence="8 9" key="1">
    <citation type="submission" date="2019-05" db="EMBL/GenBank/DDBJ databases">
        <authorList>
            <person name="Pankratov T."/>
            <person name="Grouzdev D."/>
        </authorList>
    </citation>
    <scope>NUCLEOTIDE SEQUENCE [LARGE SCALE GENOMIC DNA]</scope>
    <source>
        <strain evidence="8 9">KEBCLARHB70R</strain>
    </source>
</reference>
<comment type="similarity">
    <text evidence="2">Belongs to the major facilitator superfamily.</text>
</comment>
<dbReference type="SUPFAM" id="SSF103473">
    <property type="entry name" value="MFS general substrate transporter"/>
    <property type="match status" value="1"/>
</dbReference>
<gene>
    <name evidence="8" type="ORF">FE263_06410</name>
</gene>
<keyword evidence="4 7" id="KW-0812">Transmembrane</keyword>
<dbReference type="PANTHER" id="PTHR12778">
    <property type="entry name" value="SOLUTE CARRIER FAMILY 33 ACETYL-COA TRANSPORTER -RELATED"/>
    <property type="match status" value="1"/>
</dbReference>
<dbReference type="PANTHER" id="PTHR12778:SF10">
    <property type="entry name" value="MAJOR FACILITATOR SUPERFAMILY DOMAIN-CONTAINING PROTEIN 3"/>
    <property type="match status" value="1"/>
</dbReference>
<evidence type="ECO:0000313" key="8">
    <source>
        <dbReference type="EMBL" id="TLU73065.1"/>
    </source>
</evidence>
<dbReference type="InterPro" id="IPR036259">
    <property type="entry name" value="MFS_trans_sf"/>
</dbReference>
<organism evidence="8 9">
    <name type="scientific">Lichenicoccus roseus</name>
    <dbReference type="NCBI Taxonomy" id="2683649"/>
    <lineage>
        <taxon>Bacteria</taxon>
        <taxon>Pseudomonadati</taxon>
        <taxon>Pseudomonadota</taxon>
        <taxon>Alphaproteobacteria</taxon>
        <taxon>Acetobacterales</taxon>
        <taxon>Acetobacteraceae</taxon>
        <taxon>Lichenicoccus</taxon>
    </lineage>
</organism>
<dbReference type="GO" id="GO:0022857">
    <property type="term" value="F:transmembrane transporter activity"/>
    <property type="evidence" value="ECO:0007669"/>
    <property type="project" value="InterPro"/>
</dbReference>
<dbReference type="Pfam" id="PF07690">
    <property type="entry name" value="MFS_1"/>
    <property type="match status" value="1"/>
</dbReference>
<keyword evidence="9" id="KW-1185">Reference proteome</keyword>
<dbReference type="EMBL" id="VCDI01000002">
    <property type="protein sequence ID" value="TLU73065.1"/>
    <property type="molecule type" value="Genomic_DNA"/>
</dbReference>
<evidence type="ECO:0000256" key="4">
    <source>
        <dbReference type="ARBA" id="ARBA00022692"/>
    </source>
</evidence>
<dbReference type="OrthoDB" id="9787815at2"/>
<feature type="transmembrane region" description="Helical" evidence="7">
    <location>
        <begin position="142"/>
        <end position="169"/>
    </location>
</feature>
<evidence type="ECO:0000256" key="6">
    <source>
        <dbReference type="ARBA" id="ARBA00023136"/>
    </source>
</evidence>
<feature type="transmembrane region" description="Helical" evidence="7">
    <location>
        <begin position="175"/>
        <end position="195"/>
    </location>
</feature>
<name>A0A5R9J620_9PROT</name>
<feature type="transmembrane region" description="Helical" evidence="7">
    <location>
        <begin position="44"/>
        <end position="64"/>
    </location>
</feature>
<dbReference type="InterPro" id="IPR004752">
    <property type="entry name" value="AmpG_permease/AT-1"/>
</dbReference>
<feature type="transmembrane region" description="Helical" evidence="7">
    <location>
        <begin position="298"/>
        <end position="317"/>
    </location>
</feature>
<feature type="transmembrane region" description="Helical" evidence="7">
    <location>
        <begin position="390"/>
        <end position="410"/>
    </location>
</feature>
<dbReference type="InterPro" id="IPR011701">
    <property type="entry name" value="MFS"/>
</dbReference>
<evidence type="ECO:0000256" key="2">
    <source>
        <dbReference type="ARBA" id="ARBA00008335"/>
    </source>
</evidence>
<feature type="transmembrane region" description="Helical" evidence="7">
    <location>
        <begin position="85"/>
        <end position="103"/>
    </location>
</feature>
<dbReference type="NCBIfam" id="TIGR00901">
    <property type="entry name" value="2A0125"/>
    <property type="match status" value="1"/>
</dbReference>
<accession>A0A5R9J620</accession>
<dbReference type="Gene3D" id="1.20.1250.20">
    <property type="entry name" value="MFS general substrate transporter like domains"/>
    <property type="match status" value="1"/>
</dbReference>
<dbReference type="Proteomes" id="UP000305654">
    <property type="component" value="Unassembled WGS sequence"/>
</dbReference>
<sequence>MAGEPPATGRRPLALMGLLGFASGLPLLLTFFTLQQWMSESGVSLRAIGLTASIGLPYLLKFLWAPILDRAPPGALAGLGRRRGWLLPVQAALTGAILLMAVSDPNRHPLALVLAALLLAFCSATQDVAIDAWRIESFAPRLQAAALGCYVWGYRIAMQVSGAGAIWLAGRIGWHGAYVAMAFCSLLGLLATLLIREPARLVGPHPAGGGWDEQLRARVVAPLRDLLARPGSGLVVAFVLLFNLGTQLADTMAAPFYHALGFSRDAVALANGLPALAAALCGAAASAFCVARYGGSRTLIIAAMVQMASMGLYLALWQAGPVTAMLLAKVTVEGFAEALATTTFLTYLSRLCSTEYTATQYALLSSMAPIAWRTLGGGTGIAAQALGWPVFFSGAILCALPGILIMLTLMRRYPSGLPPRPAPLASRP</sequence>
<evidence type="ECO:0000256" key="7">
    <source>
        <dbReference type="SAM" id="Phobius"/>
    </source>
</evidence>
<evidence type="ECO:0000313" key="9">
    <source>
        <dbReference type="Proteomes" id="UP000305654"/>
    </source>
</evidence>